<dbReference type="GO" id="GO:0003677">
    <property type="term" value="F:DNA binding"/>
    <property type="evidence" value="ECO:0007669"/>
    <property type="project" value="UniProtKB-KW"/>
</dbReference>
<evidence type="ECO:0000256" key="7">
    <source>
        <dbReference type="SAM" id="MobiDB-lite"/>
    </source>
</evidence>
<dbReference type="Pfam" id="PF00010">
    <property type="entry name" value="HLH"/>
    <property type="match status" value="1"/>
</dbReference>
<keyword evidence="5" id="KW-0804">Transcription</keyword>
<dbReference type="InterPro" id="IPR036638">
    <property type="entry name" value="HLH_DNA-bd_sf"/>
</dbReference>
<dbReference type="EMBL" id="HG996472">
    <property type="protein sequence ID" value="CAG1832141.1"/>
    <property type="molecule type" value="Genomic_DNA"/>
</dbReference>
<dbReference type="Gene3D" id="4.10.280.10">
    <property type="entry name" value="Helix-loop-helix DNA-binding domain"/>
    <property type="match status" value="1"/>
</dbReference>
<feature type="compositionally biased region" description="Acidic residues" evidence="7">
    <location>
        <begin position="29"/>
        <end position="43"/>
    </location>
</feature>
<comment type="similarity">
    <text evidence="2">Belongs to the bHLH protein family.</text>
</comment>
<gene>
    <name evidence="9" type="ORF">GSMUA_80610.1</name>
</gene>
<dbReference type="PANTHER" id="PTHR45855:SF6">
    <property type="entry name" value="TRANSCRIPTION FACTOR ALC"/>
    <property type="match status" value="1"/>
</dbReference>
<dbReference type="CDD" id="cd11445">
    <property type="entry name" value="bHLH_AtPIF_like"/>
    <property type="match status" value="1"/>
</dbReference>
<proteinExistence type="inferred from homology"/>
<dbReference type="SUPFAM" id="SSF47459">
    <property type="entry name" value="HLH, helix-loop-helix DNA-binding domain"/>
    <property type="match status" value="1"/>
</dbReference>
<dbReference type="FunFam" id="4.10.280.10:FF:000004">
    <property type="entry name" value="Basic helix-loop-helix transcription factor"/>
    <property type="match status" value="1"/>
</dbReference>
<dbReference type="InterPro" id="IPR031066">
    <property type="entry name" value="bHLH_ALC-like_plant"/>
</dbReference>
<comment type="subcellular location">
    <subcellularLocation>
        <location evidence="1">Nucleus</location>
    </subcellularLocation>
</comment>
<evidence type="ECO:0000313" key="9">
    <source>
        <dbReference type="EMBL" id="CAG1832141.1"/>
    </source>
</evidence>
<feature type="domain" description="BHLH" evidence="8">
    <location>
        <begin position="60"/>
        <end position="109"/>
    </location>
</feature>
<dbReference type="GO" id="GO:0046983">
    <property type="term" value="F:protein dimerization activity"/>
    <property type="evidence" value="ECO:0007669"/>
    <property type="project" value="InterPro"/>
</dbReference>
<feature type="region of interest" description="Disordered" evidence="7">
    <location>
        <begin position="1"/>
        <end position="74"/>
    </location>
</feature>
<keyword evidence="6" id="KW-0539">Nucleus</keyword>
<evidence type="ECO:0000256" key="1">
    <source>
        <dbReference type="ARBA" id="ARBA00004123"/>
    </source>
</evidence>
<dbReference type="InterPro" id="IPR047265">
    <property type="entry name" value="PIF1-like_bHLH"/>
</dbReference>
<evidence type="ECO:0000256" key="3">
    <source>
        <dbReference type="ARBA" id="ARBA00023015"/>
    </source>
</evidence>
<dbReference type="InterPro" id="IPR011598">
    <property type="entry name" value="bHLH_dom"/>
</dbReference>
<dbReference type="PROSITE" id="PS50888">
    <property type="entry name" value="BHLH"/>
    <property type="match status" value="1"/>
</dbReference>
<dbReference type="PANTHER" id="PTHR45855">
    <property type="entry name" value="TRANSCRIPTION FACTOR PIF1-RELATED"/>
    <property type="match status" value="1"/>
</dbReference>
<dbReference type="AlphaFoldDB" id="A0A8D6ZN69"/>
<organism evidence="9">
    <name type="scientific">Musa acuminata subsp. malaccensis</name>
    <name type="common">Wild banana</name>
    <name type="synonym">Musa malaccensis</name>
    <dbReference type="NCBI Taxonomy" id="214687"/>
    <lineage>
        <taxon>Eukaryota</taxon>
        <taxon>Viridiplantae</taxon>
        <taxon>Streptophyta</taxon>
        <taxon>Embryophyta</taxon>
        <taxon>Tracheophyta</taxon>
        <taxon>Spermatophyta</taxon>
        <taxon>Magnoliopsida</taxon>
        <taxon>Liliopsida</taxon>
        <taxon>Zingiberales</taxon>
        <taxon>Musaceae</taxon>
        <taxon>Musa</taxon>
    </lineage>
</organism>
<dbReference type="SMART" id="SM00353">
    <property type="entry name" value="HLH"/>
    <property type="match status" value="1"/>
</dbReference>
<reference evidence="9" key="1">
    <citation type="submission" date="2021-03" db="EMBL/GenBank/DDBJ databases">
        <authorList>
            <consortium name="Genoscope - CEA"/>
            <person name="William W."/>
        </authorList>
    </citation>
    <scope>NUCLEOTIDE SEQUENCE</scope>
    <source>
        <strain evidence="9">Doubled-haploid Pahang</strain>
    </source>
</reference>
<protein>
    <submittedName>
        <fullName evidence="9">(wild Malaysian banana) hypothetical protein</fullName>
    </submittedName>
</protein>
<keyword evidence="3" id="KW-0805">Transcription regulation</keyword>
<evidence type="ECO:0000256" key="5">
    <source>
        <dbReference type="ARBA" id="ARBA00023163"/>
    </source>
</evidence>
<keyword evidence="4" id="KW-0238">DNA-binding</keyword>
<dbReference type="GO" id="GO:0005634">
    <property type="term" value="C:nucleus"/>
    <property type="evidence" value="ECO:0007669"/>
    <property type="project" value="UniProtKB-SubCell"/>
</dbReference>
<evidence type="ECO:0000256" key="4">
    <source>
        <dbReference type="ARBA" id="ARBA00023125"/>
    </source>
</evidence>
<evidence type="ECO:0000259" key="8">
    <source>
        <dbReference type="PROSITE" id="PS50888"/>
    </source>
</evidence>
<name>A0A8D6ZN69_MUSAM</name>
<evidence type="ECO:0000256" key="2">
    <source>
        <dbReference type="ARBA" id="ARBA00005510"/>
    </source>
</evidence>
<evidence type="ECO:0000256" key="6">
    <source>
        <dbReference type="ARBA" id="ARBA00023242"/>
    </source>
</evidence>
<sequence length="299" mass="32859">MPSSSSYPISAGGDGGSSGKESQDHDFDSLDCESEVEGVEAFEEPAKPVPRRSSGSKRSRAAAVHNMSEKRRRSRINEKMRALQNLIPNSNKTDKASMLDEAIEYLKQLQLQVQILSMRNGLNLHSMYLSGALQPLQTSQMCIGFGLNSDMAMNTGTGLLPLNQDSAAQISFDLSNRWTSSLQSTIEASVFNVTKPEASLFASSHSHHASFQVPVSCEDMFSGDVSAHMQLAAAHNTMSHIGNERSSMAINVKHLGRRIGIDHLKECMFGREERTEGMLSDEEKLHPESAWVIFSFSSF</sequence>
<accession>A0A8D6ZN69</accession>